<dbReference type="RefSeq" id="WP_022771290.1">
    <property type="nucleotide sequence ID" value="NC_022576.1"/>
</dbReference>
<dbReference type="OrthoDB" id="9813903at2"/>
<dbReference type="SUPFAM" id="SSF55073">
    <property type="entry name" value="Nucleotide cyclase"/>
    <property type="match status" value="1"/>
</dbReference>
<evidence type="ECO:0000313" key="7">
    <source>
        <dbReference type="Proteomes" id="UP000017184"/>
    </source>
</evidence>
<dbReference type="PATRIC" id="fig|946483.4.peg.348"/>
<dbReference type="SUPFAM" id="SSF55785">
    <property type="entry name" value="PYP-like sensor domain (PAS domain)"/>
    <property type="match status" value="2"/>
</dbReference>
<dbReference type="PANTHER" id="PTHR44757:SF2">
    <property type="entry name" value="BIOFILM ARCHITECTURE MAINTENANCE PROTEIN MBAA"/>
    <property type="match status" value="1"/>
</dbReference>
<dbReference type="PROSITE" id="PS50112">
    <property type="entry name" value="PAS"/>
    <property type="match status" value="2"/>
</dbReference>
<dbReference type="Gene3D" id="3.20.20.450">
    <property type="entry name" value="EAL domain"/>
    <property type="match status" value="1"/>
</dbReference>
<dbReference type="CDD" id="cd01948">
    <property type="entry name" value="EAL"/>
    <property type="match status" value="1"/>
</dbReference>
<evidence type="ECO:0000259" key="2">
    <source>
        <dbReference type="PROSITE" id="PS50112"/>
    </source>
</evidence>
<dbReference type="Gene3D" id="3.30.450.20">
    <property type="entry name" value="PAS domain"/>
    <property type="match status" value="4"/>
</dbReference>
<dbReference type="HOGENOM" id="CLU_000445_70_44_4"/>
<dbReference type="EMBL" id="CP004885">
    <property type="protein sequence ID" value="AGX86469.1"/>
    <property type="molecule type" value="Genomic_DNA"/>
</dbReference>
<feature type="domain" description="PAC" evidence="3">
    <location>
        <begin position="519"/>
        <end position="571"/>
    </location>
</feature>
<dbReference type="InterPro" id="IPR000014">
    <property type="entry name" value="PAS"/>
</dbReference>
<dbReference type="SUPFAM" id="SSF141868">
    <property type="entry name" value="EAL domain-like"/>
    <property type="match status" value="1"/>
</dbReference>
<name>U5N8G7_9BURK</name>
<dbReference type="SMART" id="SM00086">
    <property type="entry name" value="PAC"/>
    <property type="match status" value="2"/>
</dbReference>
<dbReference type="eggNOG" id="COG3290">
    <property type="taxonomic scope" value="Bacteria"/>
</dbReference>
<dbReference type="CDD" id="cd12914">
    <property type="entry name" value="PDC1_DGC_like"/>
    <property type="match status" value="1"/>
</dbReference>
<evidence type="ECO:0000259" key="3">
    <source>
        <dbReference type="PROSITE" id="PS50113"/>
    </source>
</evidence>
<proteinExistence type="predicted"/>
<dbReference type="PROSITE" id="PS50113">
    <property type="entry name" value="PAC"/>
    <property type="match status" value="2"/>
</dbReference>
<dbReference type="SMART" id="SM00091">
    <property type="entry name" value="PAS"/>
    <property type="match status" value="2"/>
</dbReference>
<feature type="domain" description="PAC" evidence="3">
    <location>
        <begin position="401"/>
        <end position="450"/>
    </location>
</feature>
<dbReference type="CDD" id="cd00130">
    <property type="entry name" value="PAS"/>
    <property type="match status" value="2"/>
</dbReference>
<accession>U5N8G7</accession>
<evidence type="ECO:0000313" key="6">
    <source>
        <dbReference type="EMBL" id="AGX86469.1"/>
    </source>
</evidence>
<dbReference type="STRING" id="946483.Cenrod_0345"/>
<dbReference type="InterPro" id="IPR013656">
    <property type="entry name" value="PAS_4"/>
</dbReference>
<feature type="domain" description="EAL" evidence="4">
    <location>
        <begin position="751"/>
        <end position="1005"/>
    </location>
</feature>
<dbReference type="FunFam" id="3.20.20.450:FF:000001">
    <property type="entry name" value="Cyclic di-GMP phosphodiesterase yahA"/>
    <property type="match status" value="1"/>
</dbReference>
<dbReference type="PROSITE" id="PS50887">
    <property type="entry name" value="GGDEF"/>
    <property type="match status" value="1"/>
</dbReference>
<keyword evidence="1" id="KW-0472">Membrane</keyword>
<keyword evidence="1" id="KW-1133">Transmembrane helix</keyword>
<feature type="transmembrane region" description="Helical" evidence="1">
    <location>
        <begin position="6"/>
        <end position="28"/>
    </location>
</feature>
<dbReference type="InterPro" id="IPR052155">
    <property type="entry name" value="Biofilm_reg_signaling"/>
</dbReference>
<dbReference type="Pfam" id="PF00990">
    <property type="entry name" value="GGDEF"/>
    <property type="match status" value="1"/>
</dbReference>
<evidence type="ECO:0000259" key="4">
    <source>
        <dbReference type="PROSITE" id="PS50883"/>
    </source>
</evidence>
<dbReference type="InterPro" id="IPR035965">
    <property type="entry name" value="PAS-like_dom_sf"/>
</dbReference>
<dbReference type="PANTHER" id="PTHR44757">
    <property type="entry name" value="DIGUANYLATE CYCLASE DGCP"/>
    <property type="match status" value="1"/>
</dbReference>
<dbReference type="SMART" id="SM00267">
    <property type="entry name" value="GGDEF"/>
    <property type="match status" value="1"/>
</dbReference>
<dbReference type="InterPro" id="IPR035919">
    <property type="entry name" value="EAL_sf"/>
</dbReference>
<dbReference type="Pfam" id="PF08448">
    <property type="entry name" value="PAS_4"/>
    <property type="match status" value="1"/>
</dbReference>
<gene>
    <name evidence="6" type="ORF">Cenrod_0345</name>
</gene>
<dbReference type="KEGG" id="cbx:Cenrod_0345"/>
<sequence length="1009" mass="113328">MKSKWPIRSLLIVSLVCSNILVFGLSWYSLHRSKLQHEANARTLSQNIARAVNREVADGMEMVDLALSALGDELEHQLLAHGSIDLPAMGALVNRYEQRLPHIEAIAVTDAQGWILIDRTADPRTRVHVAHREHFSRHQERPNLGLIVTKPFLLRAPDRYAMVLSKRYDAVGGHFAGTVYAMTTPEYFARMLSRFSIGPQDAIVLRDADLGLIARYPSIADRVGGRIGDNKVSERLQKLAASGVESATYDATVNSDGIDRIITFQRMGSTPMTVLVGLATEDHLSNWKQERTMTLGVASGFLLLSMLLGWIMLRMLQQAMAREDMLAQHTDAYQSILATTLDGYLSLDGRGQVRDANPTYCRLSKYTRDELLGMRIHHLTTQEDAARTLKHIQEIIEEGNAQFESIHRRKDGSLWNVEVSTTYRDVPGGQFFVFLRDITERKQAETNLRIAATVFESHEGMIVTDANQVILRINRAFTDITGYTAGEVLGQTPSLWKTARQESSYYDAMWAGIRFTGMWQGELWNRRKNGEEYPAWFSISAVREAAGVTTHYVAIFSDITQRKASEESLMQLAFYDPLTKLPNRKLLADRLHQALASSARHQHQCALLQVDVDDFRTFNDALGHEKGDQLLQQVAKRLTACVREGDTVARLGGDEFLVLMEDLSAQPQDAANQAKMVGVKVLAALCQPYTIDEVEHRRSCSIGITLLDGAKIDGIEEPLKWAELAMYQAKEAGRNTLRFFDPQMQAIVNVRASIEHNLHRALQENEFRLYYQPQVDESGRILGFEALIRWLDPQRGMVPPGEFIPMAEESHLIVSIGRWVLEEACRQLASWADDPATAHLTIAVNVSARQFHQDEFVEQVLHTLHHSGARANHLKLELTESLLISTVETVIGKMNALKSIGLRFSLDDFGTGYSSLAYLKRLPLDQLKIDQSFVRNILVEPNDAAIARMVIALAQSMGLSVIAEGVETVAQRDFLYDMGCHNYQGYLYGRPMPIADLTRLLHPVMQATC</sequence>
<dbReference type="CDD" id="cd12915">
    <property type="entry name" value="PDC2_DGC_like"/>
    <property type="match status" value="1"/>
</dbReference>
<dbReference type="InterPro" id="IPR043128">
    <property type="entry name" value="Rev_trsase/Diguanyl_cyclase"/>
</dbReference>
<dbReference type="Pfam" id="PF13426">
    <property type="entry name" value="PAS_9"/>
    <property type="match status" value="1"/>
</dbReference>
<dbReference type="AlphaFoldDB" id="U5N8G7"/>
<dbReference type="Gene3D" id="3.30.70.270">
    <property type="match status" value="1"/>
</dbReference>
<dbReference type="InterPro" id="IPR000160">
    <property type="entry name" value="GGDEF_dom"/>
</dbReference>
<dbReference type="CDD" id="cd01949">
    <property type="entry name" value="GGDEF"/>
    <property type="match status" value="1"/>
</dbReference>
<dbReference type="InterPro" id="IPR000700">
    <property type="entry name" value="PAS-assoc_C"/>
</dbReference>
<dbReference type="NCBIfam" id="TIGR00229">
    <property type="entry name" value="sensory_box"/>
    <property type="match status" value="2"/>
</dbReference>
<dbReference type="InterPro" id="IPR001633">
    <property type="entry name" value="EAL_dom"/>
</dbReference>
<feature type="domain" description="GGDEF" evidence="5">
    <location>
        <begin position="603"/>
        <end position="742"/>
    </location>
</feature>
<dbReference type="InterPro" id="IPR029787">
    <property type="entry name" value="Nucleotide_cyclase"/>
</dbReference>
<feature type="transmembrane region" description="Helical" evidence="1">
    <location>
        <begin position="293"/>
        <end position="313"/>
    </location>
</feature>
<dbReference type="NCBIfam" id="TIGR00254">
    <property type="entry name" value="GGDEF"/>
    <property type="match status" value="1"/>
</dbReference>
<dbReference type="InterPro" id="IPR001610">
    <property type="entry name" value="PAC"/>
</dbReference>
<protein>
    <submittedName>
        <fullName evidence="6">Signal transduction protein</fullName>
    </submittedName>
</protein>
<dbReference type="Pfam" id="PF00563">
    <property type="entry name" value="EAL"/>
    <property type="match status" value="1"/>
</dbReference>
<evidence type="ECO:0000256" key="1">
    <source>
        <dbReference type="SAM" id="Phobius"/>
    </source>
</evidence>
<keyword evidence="7" id="KW-1185">Reference proteome</keyword>
<dbReference type="eggNOG" id="COG5001">
    <property type="taxonomic scope" value="Bacteria"/>
</dbReference>
<feature type="domain" description="PAS" evidence="2">
    <location>
        <begin position="444"/>
        <end position="492"/>
    </location>
</feature>
<dbReference type="Proteomes" id="UP000017184">
    <property type="component" value="Chromosome"/>
</dbReference>
<reference evidence="6 7" key="1">
    <citation type="journal article" date="2013" name="Genome Biol.">
        <title>Genomic analysis reveals key aspects of prokaryotic symbiosis in the phototrophic consortium "Chlorochromatium aggregatum".</title>
        <authorList>
            <person name="Liu Z."/>
            <person name="Muller J."/>
            <person name="Li T."/>
            <person name="Alvey R.M."/>
            <person name="Vogl K."/>
            <person name="Frigaard N.U."/>
            <person name="Rockwell N.C."/>
            <person name="Boyd E.S."/>
            <person name="Tomsho L.P."/>
            <person name="Schuster S.C."/>
            <person name="Henke P."/>
            <person name="Rohde M."/>
            <person name="Overmann J."/>
            <person name="Bryant D.A."/>
        </authorList>
    </citation>
    <scope>NUCLEOTIDE SEQUENCE [LARGE SCALE GENOMIC DNA]</scope>
    <source>
        <strain evidence="6">CR</strain>
    </source>
</reference>
<feature type="domain" description="PAS" evidence="2">
    <location>
        <begin position="329"/>
        <end position="399"/>
    </location>
</feature>
<organism evidence="6 7">
    <name type="scientific">Candidatus Symbiobacter mobilis CR</name>
    <dbReference type="NCBI Taxonomy" id="946483"/>
    <lineage>
        <taxon>Bacteria</taxon>
        <taxon>Pseudomonadati</taxon>
        <taxon>Pseudomonadota</taxon>
        <taxon>Betaproteobacteria</taxon>
        <taxon>Burkholderiales</taxon>
        <taxon>Comamonadaceae</taxon>
    </lineage>
</organism>
<dbReference type="PROSITE" id="PS50883">
    <property type="entry name" value="EAL"/>
    <property type="match status" value="1"/>
</dbReference>
<dbReference type="SMART" id="SM00052">
    <property type="entry name" value="EAL"/>
    <property type="match status" value="1"/>
</dbReference>
<keyword evidence="1" id="KW-0812">Transmembrane</keyword>
<evidence type="ECO:0000259" key="5">
    <source>
        <dbReference type="PROSITE" id="PS50887"/>
    </source>
</evidence>